<evidence type="ECO:0000313" key="3">
    <source>
        <dbReference type="Proteomes" id="UP000663855"/>
    </source>
</evidence>
<proteinExistence type="predicted"/>
<protein>
    <submittedName>
        <fullName evidence="1">Uncharacterized protein</fullName>
    </submittedName>
</protein>
<name>A0A815XLQ8_9BILA</name>
<sequence>MTSNSVSSMSLQIVDQQKLILSKVPLYATIAASPECVIYYENKVLSTYDRDPLSKKAVPWANKDGHVIDICWYKDKQFIILTQRRFYLFNADMNKIDSVHKLADDDKEHNYHRCTSSGECIMLCFSGWKTTIEEWTLKECKKRWLSPITCAEDESICCLCLSSNTLGLTISKRKQGSRFEVRNHETMSVLFSIRLAQACYRFTSMNEHNWLLVPYYSESQVLLLVDTNEKIIKKIDIPPWRMPPTSNHDYDSYSYEMIWNVALMLGQNRCLVVRRERTVCVYSMK</sequence>
<reference evidence="1" key="1">
    <citation type="submission" date="2021-02" db="EMBL/GenBank/DDBJ databases">
        <authorList>
            <person name="Nowell W R."/>
        </authorList>
    </citation>
    <scope>NUCLEOTIDE SEQUENCE</scope>
</reference>
<dbReference type="AlphaFoldDB" id="A0A815XLQ8"/>
<dbReference type="EMBL" id="CAJOBH010240881">
    <property type="protein sequence ID" value="CAF5108784.1"/>
    <property type="molecule type" value="Genomic_DNA"/>
</dbReference>
<evidence type="ECO:0000313" key="2">
    <source>
        <dbReference type="EMBL" id="CAF5108784.1"/>
    </source>
</evidence>
<evidence type="ECO:0000313" key="1">
    <source>
        <dbReference type="EMBL" id="CAF1559140.1"/>
    </source>
</evidence>
<accession>A0A815XLQ8</accession>
<comment type="caution">
    <text evidence="1">The sequence shown here is derived from an EMBL/GenBank/DDBJ whole genome shotgun (WGS) entry which is preliminary data.</text>
</comment>
<organism evidence="1 3">
    <name type="scientific">Rotaria magnacalcarata</name>
    <dbReference type="NCBI Taxonomy" id="392030"/>
    <lineage>
        <taxon>Eukaryota</taxon>
        <taxon>Metazoa</taxon>
        <taxon>Spiralia</taxon>
        <taxon>Gnathifera</taxon>
        <taxon>Rotifera</taxon>
        <taxon>Eurotatoria</taxon>
        <taxon>Bdelloidea</taxon>
        <taxon>Philodinida</taxon>
        <taxon>Philodinidae</taxon>
        <taxon>Rotaria</taxon>
    </lineage>
</organism>
<dbReference type="SUPFAM" id="SSF69322">
    <property type="entry name" value="Tricorn protease domain 2"/>
    <property type="match status" value="1"/>
</dbReference>
<dbReference type="Proteomes" id="UP000663855">
    <property type="component" value="Unassembled WGS sequence"/>
</dbReference>
<dbReference type="EMBL" id="CAJNOV010014718">
    <property type="protein sequence ID" value="CAF1559140.1"/>
    <property type="molecule type" value="Genomic_DNA"/>
</dbReference>
<gene>
    <name evidence="2" type="ORF">BYL167_LOCUS65385</name>
    <name evidence="1" type="ORF">CJN711_LOCUS31000</name>
</gene>
<dbReference type="Proteomes" id="UP000681967">
    <property type="component" value="Unassembled WGS sequence"/>
</dbReference>